<dbReference type="SMART" id="SM01207">
    <property type="entry name" value="G3P_acyltransf"/>
    <property type="match status" value="1"/>
</dbReference>
<keyword evidence="12" id="KW-1185">Reference proteome</keyword>
<proteinExistence type="predicted"/>
<reference evidence="11 12" key="1">
    <citation type="submission" date="2017-05" db="EMBL/GenBank/DDBJ databases">
        <authorList>
            <person name="Varghese N."/>
            <person name="Submissions S."/>
        </authorList>
    </citation>
    <scope>NUCLEOTIDE SEQUENCE [LARGE SCALE GENOMIC DNA]</scope>
    <source>
        <strain evidence="11 12">DSM 45474</strain>
    </source>
</reference>
<keyword evidence="9" id="KW-1208">Phospholipid metabolism</keyword>
<keyword evidence="3 11" id="KW-0808">Transferase</keyword>
<dbReference type="GO" id="GO:0005886">
    <property type="term" value="C:plasma membrane"/>
    <property type="evidence" value="ECO:0007669"/>
    <property type="project" value="InterPro"/>
</dbReference>
<dbReference type="GO" id="GO:0043772">
    <property type="term" value="F:acyl-phosphate glycerol-3-phosphate acyltransferase activity"/>
    <property type="evidence" value="ECO:0007669"/>
    <property type="project" value="InterPro"/>
</dbReference>
<feature type="transmembrane region" description="Helical" evidence="10">
    <location>
        <begin position="122"/>
        <end position="139"/>
    </location>
</feature>
<evidence type="ECO:0000256" key="5">
    <source>
        <dbReference type="ARBA" id="ARBA00022989"/>
    </source>
</evidence>
<dbReference type="Proteomes" id="UP000315636">
    <property type="component" value="Unassembled WGS sequence"/>
</dbReference>
<evidence type="ECO:0000313" key="11">
    <source>
        <dbReference type="EMBL" id="SMO73543.1"/>
    </source>
</evidence>
<evidence type="ECO:0000256" key="8">
    <source>
        <dbReference type="ARBA" id="ARBA00023209"/>
    </source>
</evidence>
<organism evidence="11 12">
    <name type="scientific">Melghirimyces algeriensis</name>
    <dbReference type="NCBI Taxonomy" id="910412"/>
    <lineage>
        <taxon>Bacteria</taxon>
        <taxon>Bacillati</taxon>
        <taxon>Bacillota</taxon>
        <taxon>Bacilli</taxon>
        <taxon>Bacillales</taxon>
        <taxon>Thermoactinomycetaceae</taxon>
        <taxon>Melghirimyces</taxon>
    </lineage>
</organism>
<evidence type="ECO:0000256" key="7">
    <source>
        <dbReference type="ARBA" id="ARBA00023136"/>
    </source>
</evidence>
<keyword evidence="1" id="KW-1003">Cell membrane</keyword>
<evidence type="ECO:0000256" key="4">
    <source>
        <dbReference type="ARBA" id="ARBA00022692"/>
    </source>
</evidence>
<feature type="transmembrane region" description="Helical" evidence="10">
    <location>
        <begin position="95"/>
        <end position="115"/>
    </location>
</feature>
<name>A0A521DPC5_9BACL</name>
<evidence type="ECO:0000256" key="6">
    <source>
        <dbReference type="ARBA" id="ARBA00023098"/>
    </source>
</evidence>
<evidence type="ECO:0000256" key="2">
    <source>
        <dbReference type="ARBA" id="ARBA00022516"/>
    </source>
</evidence>
<feature type="transmembrane region" description="Helical" evidence="10">
    <location>
        <begin position="52"/>
        <end position="75"/>
    </location>
</feature>
<sequence length="187" mass="20471">MTLFLISVTAYLVGSIPILAFFRGKPLVGIYPVRNLREALIIIGMQMSKGALVTLMGLMVSGWIGAAFAAVAVVLGDLFPVFSRFQGGTGVAVTAGALAILSPLLILLGVGIYLITLLLTRYLSLSLVLSAVGVMLLTLVLFPKLYVVLVVFFVGVLILFRQRGLFRRWRRGREAPIRGWHGLRRWK</sequence>
<dbReference type="PANTHER" id="PTHR30309:SF0">
    <property type="entry name" value="GLYCEROL-3-PHOSPHATE ACYLTRANSFERASE-RELATED"/>
    <property type="match status" value="1"/>
</dbReference>
<feature type="transmembrane region" description="Helical" evidence="10">
    <location>
        <begin position="145"/>
        <end position="161"/>
    </location>
</feature>
<keyword evidence="7 10" id="KW-0472">Membrane</keyword>
<feature type="transmembrane region" description="Helical" evidence="10">
    <location>
        <begin position="6"/>
        <end position="31"/>
    </location>
</feature>
<evidence type="ECO:0000256" key="3">
    <source>
        <dbReference type="ARBA" id="ARBA00022679"/>
    </source>
</evidence>
<evidence type="ECO:0000256" key="9">
    <source>
        <dbReference type="ARBA" id="ARBA00023264"/>
    </source>
</evidence>
<dbReference type="Pfam" id="PF02660">
    <property type="entry name" value="G3P_acyltransf"/>
    <property type="match status" value="1"/>
</dbReference>
<accession>A0A521DPC5</accession>
<evidence type="ECO:0000256" key="10">
    <source>
        <dbReference type="SAM" id="Phobius"/>
    </source>
</evidence>
<dbReference type="PANTHER" id="PTHR30309">
    <property type="entry name" value="INNER MEMBRANE PROTEIN YGIH"/>
    <property type="match status" value="1"/>
</dbReference>
<protein>
    <submittedName>
        <fullName evidence="11">Acyl-phosphate glycerol 3-phosphate acyltransferase</fullName>
    </submittedName>
</protein>
<keyword evidence="8" id="KW-0594">Phospholipid biosynthesis</keyword>
<gene>
    <name evidence="11" type="ORF">SAMN06264849_106167</name>
</gene>
<dbReference type="AlphaFoldDB" id="A0A521DPC5"/>
<keyword evidence="4 10" id="KW-0812">Transmembrane</keyword>
<keyword evidence="6" id="KW-0443">Lipid metabolism</keyword>
<evidence type="ECO:0000256" key="1">
    <source>
        <dbReference type="ARBA" id="ARBA00022475"/>
    </source>
</evidence>
<dbReference type="GO" id="GO:0008654">
    <property type="term" value="P:phospholipid biosynthetic process"/>
    <property type="evidence" value="ECO:0007669"/>
    <property type="project" value="UniProtKB-KW"/>
</dbReference>
<dbReference type="InterPro" id="IPR003811">
    <property type="entry name" value="G3P_acylTferase_PlsY"/>
</dbReference>
<dbReference type="RefSeq" id="WP_142505743.1">
    <property type="nucleotide sequence ID" value="NZ_FXTI01000006.1"/>
</dbReference>
<keyword evidence="5 10" id="KW-1133">Transmembrane helix</keyword>
<dbReference type="OrthoDB" id="2988269at2"/>
<keyword evidence="11" id="KW-0012">Acyltransferase</keyword>
<keyword evidence="2" id="KW-0444">Lipid biosynthesis</keyword>
<dbReference type="EMBL" id="FXTI01000006">
    <property type="protein sequence ID" value="SMO73543.1"/>
    <property type="molecule type" value="Genomic_DNA"/>
</dbReference>
<evidence type="ECO:0000313" key="12">
    <source>
        <dbReference type="Proteomes" id="UP000315636"/>
    </source>
</evidence>